<sequence length="103" mass="11672">MVKLRGLSEKPIVRETCHKRANEAATSSSSLKRKVRARSNRFWFRDDKPFAFLHGRRSLLFCVARRFELLSLKFGASTIPVLALSDVPRGAVNSLVGLYVPLR</sequence>
<name>A0A834JTD2_VESVU</name>
<accession>A0A834JTD2</accession>
<dbReference type="AlphaFoldDB" id="A0A834JTD2"/>
<proteinExistence type="predicted"/>
<reference evidence="1" key="1">
    <citation type="journal article" date="2020" name="G3 (Bethesda)">
        <title>High-Quality Assemblies for Three Invasive Social Wasps from the &lt;i&gt;Vespula&lt;/i&gt; Genus.</title>
        <authorList>
            <person name="Harrop T.W.R."/>
            <person name="Guhlin J."/>
            <person name="McLaughlin G.M."/>
            <person name="Permina E."/>
            <person name="Stockwell P."/>
            <person name="Gilligan J."/>
            <person name="Le Lec M.F."/>
            <person name="Gruber M.A.M."/>
            <person name="Quinn O."/>
            <person name="Lovegrove M."/>
            <person name="Duncan E.J."/>
            <person name="Remnant E.J."/>
            <person name="Van Eeckhoven J."/>
            <person name="Graham B."/>
            <person name="Knapp R.A."/>
            <person name="Langford K.W."/>
            <person name="Kronenberg Z."/>
            <person name="Press M.O."/>
            <person name="Eacker S.M."/>
            <person name="Wilson-Rankin E.E."/>
            <person name="Purcell J."/>
            <person name="Lester P.J."/>
            <person name="Dearden P.K."/>
        </authorList>
    </citation>
    <scope>NUCLEOTIDE SEQUENCE</scope>
    <source>
        <strain evidence="1">Marl-1</strain>
    </source>
</reference>
<evidence type="ECO:0000313" key="2">
    <source>
        <dbReference type="Proteomes" id="UP000614350"/>
    </source>
</evidence>
<keyword evidence="2" id="KW-1185">Reference proteome</keyword>
<dbReference type="Proteomes" id="UP000614350">
    <property type="component" value="Unassembled WGS sequence"/>
</dbReference>
<gene>
    <name evidence="1" type="ORF">HZH66_009621</name>
</gene>
<evidence type="ECO:0000313" key="1">
    <source>
        <dbReference type="EMBL" id="KAF7391141.1"/>
    </source>
</evidence>
<dbReference type="EMBL" id="JACSEA010000010">
    <property type="protein sequence ID" value="KAF7391141.1"/>
    <property type="molecule type" value="Genomic_DNA"/>
</dbReference>
<comment type="caution">
    <text evidence="1">The sequence shown here is derived from an EMBL/GenBank/DDBJ whole genome shotgun (WGS) entry which is preliminary data.</text>
</comment>
<organism evidence="1 2">
    <name type="scientific">Vespula vulgaris</name>
    <name type="common">Yellow jacket</name>
    <name type="synonym">Wasp</name>
    <dbReference type="NCBI Taxonomy" id="7454"/>
    <lineage>
        <taxon>Eukaryota</taxon>
        <taxon>Metazoa</taxon>
        <taxon>Ecdysozoa</taxon>
        <taxon>Arthropoda</taxon>
        <taxon>Hexapoda</taxon>
        <taxon>Insecta</taxon>
        <taxon>Pterygota</taxon>
        <taxon>Neoptera</taxon>
        <taxon>Endopterygota</taxon>
        <taxon>Hymenoptera</taxon>
        <taxon>Apocrita</taxon>
        <taxon>Aculeata</taxon>
        <taxon>Vespoidea</taxon>
        <taxon>Vespidae</taxon>
        <taxon>Vespinae</taxon>
        <taxon>Vespula</taxon>
    </lineage>
</organism>
<protein>
    <submittedName>
        <fullName evidence="1">Uncharacterized protein</fullName>
    </submittedName>
</protein>